<comment type="caution">
    <text evidence="2">The sequence shown here is derived from an EMBL/GenBank/DDBJ whole genome shotgun (WGS) entry which is preliminary data.</text>
</comment>
<accession>X1TLC2</accession>
<evidence type="ECO:0008006" key="3">
    <source>
        <dbReference type="Google" id="ProtNLM"/>
    </source>
</evidence>
<dbReference type="NCBIfam" id="TIGR00762">
    <property type="entry name" value="DegV"/>
    <property type="match status" value="1"/>
</dbReference>
<dbReference type="PANTHER" id="PTHR33434">
    <property type="entry name" value="DEGV DOMAIN-CONTAINING PROTEIN DR_1986-RELATED"/>
    <property type="match status" value="1"/>
</dbReference>
<dbReference type="AlphaFoldDB" id="X1TLC2"/>
<protein>
    <recommendedName>
        <fullName evidence="3">DegV family protein</fullName>
    </recommendedName>
</protein>
<dbReference type="GO" id="GO:0008289">
    <property type="term" value="F:lipid binding"/>
    <property type="evidence" value="ECO:0007669"/>
    <property type="project" value="UniProtKB-KW"/>
</dbReference>
<evidence type="ECO:0000256" key="1">
    <source>
        <dbReference type="ARBA" id="ARBA00023121"/>
    </source>
</evidence>
<name>X1TLC2_9ZZZZ</name>
<dbReference type="Pfam" id="PF02645">
    <property type="entry name" value="DegV"/>
    <property type="match status" value="1"/>
</dbReference>
<dbReference type="InterPro" id="IPR003797">
    <property type="entry name" value="DegV"/>
</dbReference>
<dbReference type="Gene3D" id="3.30.1180.10">
    <property type="match status" value="1"/>
</dbReference>
<dbReference type="PROSITE" id="PS51482">
    <property type="entry name" value="DEGV"/>
    <property type="match status" value="1"/>
</dbReference>
<keyword evidence="1" id="KW-0446">Lipid-binding</keyword>
<sequence length="135" mass="15010">CINVVGILDSLDYLLKGGRIGRVKALVGTLLKIKPVLTFEGGEAKLLTKARTMTRAIEYVLKFVEKRTEGNTSLRGSIRHSHVLEAALALERELRTRFNWAELDFLELGPVYGTHLGPGTIGLGFYGDKDWQPDQ</sequence>
<dbReference type="InterPro" id="IPR043168">
    <property type="entry name" value="DegV_C"/>
</dbReference>
<organism evidence="2">
    <name type="scientific">marine sediment metagenome</name>
    <dbReference type="NCBI Taxonomy" id="412755"/>
    <lineage>
        <taxon>unclassified sequences</taxon>
        <taxon>metagenomes</taxon>
        <taxon>ecological metagenomes</taxon>
    </lineage>
</organism>
<reference evidence="2" key="1">
    <citation type="journal article" date="2014" name="Front. Microbiol.">
        <title>High frequency of phylogenetically diverse reductive dehalogenase-homologous genes in deep subseafloor sedimentary metagenomes.</title>
        <authorList>
            <person name="Kawai M."/>
            <person name="Futagami T."/>
            <person name="Toyoda A."/>
            <person name="Takaki Y."/>
            <person name="Nishi S."/>
            <person name="Hori S."/>
            <person name="Arai W."/>
            <person name="Tsubouchi T."/>
            <person name="Morono Y."/>
            <person name="Uchiyama I."/>
            <person name="Ito T."/>
            <person name="Fujiyama A."/>
            <person name="Inagaki F."/>
            <person name="Takami H."/>
        </authorList>
    </citation>
    <scope>NUCLEOTIDE SEQUENCE</scope>
    <source>
        <strain evidence="2">Expedition CK06-06</strain>
    </source>
</reference>
<dbReference type="PANTHER" id="PTHR33434:SF2">
    <property type="entry name" value="FATTY ACID-BINDING PROTEIN TM_1468"/>
    <property type="match status" value="1"/>
</dbReference>
<dbReference type="SUPFAM" id="SSF82549">
    <property type="entry name" value="DAK1/DegV-like"/>
    <property type="match status" value="1"/>
</dbReference>
<evidence type="ECO:0000313" key="2">
    <source>
        <dbReference type="EMBL" id="GAJ06049.1"/>
    </source>
</evidence>
<dbReference type="InterPro" id="IPR050270">
    <property type="entry name" value="DegV_domain_contain"/>
</dbReference>
<proteinExistence type="predicted"/>
<dbReference type="EMBL" id="BARW01030449">
    <property type="protein sequence ID" value="GAJ06049.1"/>
    <property type="molecule type" value="Genomic_DNA"/>
</dbReference>
<gene>
    <name evidence="2" type="ORF">S12H4_48678</name>
</gene>
<feature type="non-terminal residue" evidence="2">
    <location>
        <position position="1"/>
    </location>
</feature>